<feature type="binding site" evidence="8">
    <location>
        <begin position="177"/>
        <end position="178"/>
    </location>
    <ligand>
        <name>ATP</name>
        <dbReference type="ChEBI" id="CHEBI:30616"/>
    </ligand>
</feature>
<dbReference type="Pfam" id="PF13500">
    <property type="entry name" value="AAA_26"/>
    <property type="match status" value="1"/>
</dbReference>
<dbReference type="GO" id="GO:0009102">
    <property type="term" value="P:biotin biosynthetic process"/>
    <property type="evidence" value="ECO:0007669"/>
    <property type="project" value="UniProtKB-UniRule"/>
</dbReference>
<feature type="binding site" evidence="8">
    <location>
        <position position="17"/>
    </location>
    <ligand>
        <name>Mg(2+)</name>
        <dbReference type="ChEBI" id="CHEBI:18420"/>
    </ligand>
</feature>
<evidence type="ECO:0000256" key="5">
    <source>
        <dbReference type="ARBA" id="ARBA00022756"/>
    </source>
</evidence>
<comment type="similarity">
    <text evidence="8">Belongs to the dethiobiotin synthetase family.</text>
</comment>
<evidence type="ECO:0000256" key="1">
    <source>
        <dbReference type="ARBA" id="ARBA00022490"/>
    </source>
</evidence>
<dbReference type="SUPFAM" id="SSF52540">
    <property type="entry name" value="P-loop containing nucleoside triphosphate hydrolases"/>
    <property type="match status" value="1"/>
</dbReference>
<comment type="function">
    <text evidence="8">Catalyzes a mechanistically unusual reaction, the ATP-dependent insertion of CO2 between the N7 and N8 nitrogen atoms of 7,8-diaminopelargonic acid (DAPA, also called 7,8-diammoniononanoate) to form a ureido ring.</text>
</comment>
<reference evidence="9" key="1">
    <citation type="submission" date="2024-06" db="EMBL/GenBank/DDBJ databases">
        <authorList>
            <person name="Sun Y."/>
        </authorList>
    </citation>
    <scope>NUCLEOTIDE SEQUENCE</scope>
    <source>
        <strain evidence="9">IGA1.0</strain>
    </source>
</reference>
<dbReference type="NCBIfam" id="TIGR00347">
    <property type="entry name" value="bioD"/>
    <property type="match status" value="1"/>
</dbReference>
<dbReference type="HAMAP" id="MF_00336">
    <property type="entry name" value="BioD"/>
    <property type="match status" value="1"/>
</dbReference>
<dbReference type="GO" id="GO:0042803">
    <property type="term" value="F:protein homodimerization activity"/>
    <property type="evidence" value="ECO:0007669"/>
    <property type="project" value="UniProtKB-ARBA"/>
</dbReference>
<dbReference type="PIRSF" id="PIRSF006755">
    <property type="entry name" value="DTB_synth"/>
    <property type="match status" value="1"/>
</dbReference>
<dbReference type="GO" id="GO:0005524">
    <property type="term" value="F:ATP binding"/>
    <property type="evidence" value="ECO:0007669"/>
    <property type="project" value="UniProtKB-UniRule"/>
</dbReference>
<feature type="binding site" evidence="8">
    <location>
        <position position="55"/>
    </location>
    <ligand>
        <name>Mg(2+)</name>
        <dbReference type="ChEBI" id="CHEBI:18420"/>
    </ligand>
</feature>
<gene>
    <name evidence="8 9" type="primary">bioD</name>
    <name evidence="9" type="ORF">ABNK63_15725</name>
</gene>
<dbReference type="GO" id="GO:0000287">
    <property type="term" value="F:magnesium ion binding"/>
    <property type="evidence" value="ECO:0007669"/>
    <property type="project" value="UniProtKB-UniRule"/>
</dbReference>
<dbReference type="EMBL" id="CP157948">
    <property type="protein sequence ID" value="XBS89822.1"/>
    <property type="molecule type" value="Genomic_DNA"/>
</dbReference>
<evidence type="ECO:0000256" key="3">
    <source>
        <dbReference type="ARBA" id="ARBA00022723"/>
    </source>
</evidence>
<evidence type="ECO:0000256" key="7">
    <source>
        <dbReference type="ARBA" id="ARBA00022842"/>
    </source>
</evidence>
<evidence type="ECO:0000256" key="6">
    <source>
        <dbReference type="ARBA" id="ARBA00022840"/>
    </source>
</evidence>
<accession>A0AAU7QJW9</accession>
<dbReference type="CDD" id="cd03109">
    <property type="entry name" value="DTBS"/>
    <property type="match status" value="1"/>
</dbReference>
<protein>
    <recommendedName>
        <fullName evidence="8">ATP-dependent dethiobiotin synthetase BioD</fullName>
        <ecNumber evidence="8">6.3.3.3</ecNumber>
    </recommendedName>
    <alternativeName>
        <fullName evidence="8">DTB synthetase</fullName>
        <shortName evidence="8">DTBS</shortName>
    </alternativeName>
    <alternativeName>
        <fullName evidence="8">Dethiobiotin synthase</fullName>
    </alternativeName>
</protein>
<comment type="pathway">
    <text evidence="8">Cofactor biosynthesis; biotin biosynthesis; biotin from 7,8-diaminononanoate: step 1/2.</text>
</comment>
<comment type="subunit">
    <text evidence="8">Homodimer.</text>
</comment>
<feature type="binding site" evidence="8">
    <location>
        <begin position="13"/>
        <end position="18"/>
    </location>
    <ligand>
        <name>ATP</name>
        <dbReference type="ChEBI" id="CHEBI:30616"/>
    </ligand>
</feature>
<feature type="active site" evidence="8">
    <location>
        <position position="38"/>
    </location>
</feature>
<feature type="binding site" evidence="8">
    <location>
        <begin position="117"/>
        <end position="120"/>
    </location>
    <ligand>
        <name>ATP</name>
        <dbReference type="ChEBI" id="CHEBI:30616"/>
    </ligand>
</feature>
<keyword evidence="4 8" id="KW-0547">Nucleotide-binding</keyword>
<feature type="binding site" evidence="8">
    <location>
        <position position="117"/>
    </location>
    <ligand>
        <name>Mg(2+)</name>
        <dbReference type="ChEBI" id="CHEBI:18420"/>
    </ligand>
</feature>
<comment type="subcellular location">
    <subcellularLocation>
        <location evidence="8">Cytoplasm</location>
    </subcellularLocation>
</comment>
<keyword evidence="3 8" id="KW-0479">Metal-binding</keyword>
<dbReference type="GO" id="GO:0005829">
    <property type="term" value="C:cytosol"/>
    <property type="evidence" value="ECO:0007669"/>
    <property type="project" value="TreeGrafter"/>
</dbReference>
<dbReference type="AlphaFoldDB" id="A0AAU7QJW9"/>
<evidence type="ECO:0000313" key="9">
    <source>
        <dbReference type="EMBL" id="XBS89822.1"/>
    </source>
</evidence>
<dbReference type="PANTHER" id="PTHR43210">
    <property type="entry name" value="DETHIOBIOTIN SYNTHETASE"/>
    <property type="match status" value="1"/>
</dbReference>
<comment type="caution">
    <text evidence="8">Lacks conserved residue(s) required for the propagation of feature annotation.</text>
</comment>
<feature type="binding site" evidence="8">
    <location>
        <begin position="206"/>
        <end position="208"/>
    </location>
    <ligand>
        <name>ATP</name>
        <dbReference type="ChEBI" id="CHEBI:30616"/>
    </ligand>
</feature>
<feature type="binding site" evidence="8">
    <location>
        <position position="42"/>
    </location>
    <ligand>
        <name>substrate</name>
    </ligand>
</feature>
<keyword evidence="1 8" id="KW-0963">Cytoplasm</keyword>
<dbReference type="EC" id="6.3.3.3" evidence="8"/>
<organism evidence="9">
    <name type="scientific">Rhodanobacter sp. IGA1.0</name>
    <dbReference type="NCBI Taxonomy" id="3158582"/>
    <lineage>
        <taxon>Bacteria</taxon>
        <taxon>Pseudomonadati</taxon>
        <taxon>Pseudomonadota</taxon>
        <taxon>Gammaproteobacteria</taxon>
        <taxon>Lysobacterales</taxon>
        <taxon>Rhodanobacteraceae</taxon>
        <taxon>Rhodanobacter</taxon>
    </lineage>
</organism>
<comment type="cofactor">
    <cofactor evidence="8">
        <name>Mg(2+)</name>
        <dbReference type="ChEBI" id="CHEBI:18420"/>
    </cofactor>
</comment>
<dbReference type="RefSeq" id="WP_350016153.1">
    <property type="nucleotide sequence ID" value="NZ_CP157948.1"/>
</dbReference>
<name>A0AAU7QJW9_9GAMM</name>
<evidence type="ECO:0000256" key="4">
    <source>
        <dbReference type="ARBA" id="ARBA00022741"/>
    </source>
</evidence>
<dbReference type="Gene3D" id="3.40.50.300">
    <property type="entry name" value="P-loop containing nucleotide triphosphate hydrolases"/>
    <property type="match status" value="1"/>
</dbReference>
<evidence type="ECO:0000256" key="8">
    <source>
        <dbReference type="HAMAP-Rule" id="MF_00336"/>
    </source>
</evidence>
<keyword evidence="6 8" id="KW-0067">ATP-binding</keyword>
<keyword evidence="7 8" id="KW-0460">Magnesium</keyword>
<dbReference type="FunFam" id="3.40.50.300:FF:000292">
    <property type="entry name" value="ATP-dependent dethiobiotin synthetase BioD"/>
    <property type="match status" value="1"/>
</dbReference>
<sequence>MTTTVFIAGTDTGIGKTHAACTLLHALRAAGRDACGMKPVASGCVETPHGLRNDDALALLAASVDAGLPYALVNPVALRDPLSPHLAAAHDGVTITLAPLRAAFEQLAARHSTVVVEGVGGWLVPLAPGLSASDIARQWQLPVILVVGLRLGCLNHALLSARAVVADGCHLLGWIGNRVDPSMDAPEENLDTLRALLPAPCLGVLPHGVAPAQAAGCLAAAVAALD</sequence>
<keyword evidence="5 8" id="KW-0093">Biotin biosynthesis</keyword>
<keyword evidence="2 8" id="KW-0436">Ligase</keyword>
<evidence type="ECO:0000256" key="2">
    <source>
        <dbReference type="ARBA" id="ARBA00022598"/>
    </source>
</evidence>
<dbReference type="PANTHER" id="PTHR43210:SF5">
    <property type="entry name" value="DETHIOBIOTIN SYNTHETASE"/>
    <property type="match status" value="1"/>
</dbReference>
<proteinExistence type="inferred from homology"/>
<dbReference type="InterPro" id="IPR004472">
    <property type="entry name" value="DTB_synth_BioD"/>
</dbReference>
<dbReference type="InterPro" id="IPR027417">
    <property type="entry name" value="P-loop_NTPase"/>
</dbReference>
<feature type="binding site" evidence="8">
    <location>
        <position position="55"/>
    </location>
    <ligand>
        <name>ATP</name>
        <dbReference type="ChEBI" id="CHEBI:30616"/>
    </ligand>
</feature>
<dbReference type="GO" id="GO:0004141">
    <property type="term" value="F:dethiobiotin synthase activity"/>
    <property type="evidence" value="ECO:0007669"/>
    <property type="project" value="UniProtKB-UniRule"/>
</dbReference>
<comment type="catalytic activity">
    <reaction evidence="8">
        <text>(7R,8S)-7,8-diammoniononanoate + CO2 + ATP = (4R,5S)-dethiobiotin + ADP + phosphate + 3 H(+)</text>
        <dbReference type="Rhea" id="RHEA:15805"/>
        <dbReference type="ChEBI" id="CHEBI:15378"/>
        <dbReference type="ChEBI" id="CHEBI:16526"/>
        <dbReference type="ChEBI" id="CHEBI:30616"/>
        <dbReference type="ChEBI" id="CHEBI:43474"/>
        <dbReference type="ChEBI" id="CHEBI:149469"/>
        <dbReference type="ChEBI" id="CHEBI:149473"/>
        <dbReference type="ChEBI" id="CHEBI:456216"/>
        <dbReference type="EC" id="6.3.3.3"/>
    </reaction>
</comment>